<feature type="transmembrane region" description="Helical" evidence="7">
    <location>
        <begin position="126"/>
        <end position="149"/>
    </location>
</feature>
<evidence type="ECO:0000256" key="2">
    <source>
        <dbReference type="ARBA" id="ARBA00022448"/>
    </source>
</evidence>
<dbReference type="Pfam" id="PF03547">
    <property type="entry name" value="Mem_trans"/>
    <property type="match status" value="1"/>
</dbReference>
<evidence type="ECO:0000256" key="6">
    <source>
        <dbReference type="ARBA" id="ARBA00023136"/>
    </source>
</evidence>
<sequence>MSSVLNVLLPIFALILVGYLCRRTNRLGPTAASEINRMVVWLCLPALLFTATAHATWAQIWHPGFVLTFTLSTLAMFVMTLLLRRRKAGHFADASIDALSASYANTGYIGIPLCVMVLGQEGLEPALIASLLVVCVVFGIALVCIEIGLQSEARVHRIVLKVLLALAKNPLVVSPILGACWASTGVALPGALDTFLSLLGAATTPCALISLGLFLAQKQQGPREGTTLLVLIKLIAHPLLTWFLAYRVFHLPPLWANSALLLSALPTGTGPFMLAEYYKREASVVSSTILISTLGSLVTLSLCIYYING</sequence>
<evidence type="ECO:0000256" key="1">
    <source>
        <dbReference type="ARBA" id="ARBA00004141"/>
    </source>
</evidence>
<feature type="transmembrane region" description="Helical" evidence="7">
    <location>
        <begin position="6"/>
        <end position="22"/>
    </location>
</feature>
<gene>
    <name evidence="8" type="ORF">BBI10_20630</name>
</gene>
<dbReference type="RefSeq" id="WP_065991478.1">
    <property type="nucleotide sequence ID" value="NZ_MDEN01000068.1"/>
</dbReference>
<evidence type="ECO:0000313" key="9">
    <source>
        <dbReference type="Proteomes" id="UP000095143"/>
    </source>
</evidence>
<dbReference type="PANTHER" id="PTHR36838:SF3">
    <property type="entry name" value="TRANSPORTER AUXIN EFFLUX CARRIER EC FAMILY"/>
    <property type="match status" value="1"/>
</dbReference>
<accession>A0A1C2DGW6</accession>
<comment type="subcellular location">
    <subcellularLocation>
        <location evidence="1">Membrane</location>
        <topology evidence="1">Multi-pass membrane protein</topology>
    </subcellularLocation>
</comment>
<feature type="transmembrane region" description="Helical" evidence="7">
    <location>
        <begin position="228"/>
        <end position="249"/>
    </location>
</feature>
<keyword evidence="3" id="KW-1003">Cell membrane</keyword>
<protein>
    <submittedName>
        <fullName evidence="8">Transporter</fullName>
    </submittedName>
</protein>
<organism evidence="8 9">
    <name type="scientific">Pseudomonas graminis</name>
    <dbReference type="NCBI Taxonomy" id="158627"/>
    <lineage>
        <taxon>Bacteria</taxon>
        <taxon>Pseudomonadati</taxon>
        <taxon>Pseudomonadota</taxon>
        <taxon>Gammaproteobacteria</taxon>
        <taxon>Pseudomonadales</taxon>
        <taxon>Pseudomonadaceae</taxon>
        <taxon>Pseudomonas</taxon>
    </lineage>
</organism>
<evidence type="ECO:0000256" key="4">
    <source>
        <dbReference type="ARBA" id="ARBA00022692"/>
    </source>
</evidence>
<dbReference type="InterPro" id="IPR004776">
    <property type="entry name" value="Mem_transp_PIN-like"/>
</dbReference>
<keyword evidence="2" id="KW-0813">Transport</keyword>
<evidence type="ECO:0000256" key="5">
    <source>
        <dbReference type="ARBA" id="ARBA00022989"/>
    </source>
</evidence>
<evidence type="ECO:0000256" key="7">
    <source>
        <dbReference type="SAM" id="Phobius"/>
    </source>
</evidence>
<proteinExistence type="predicted"/>
<dbReference type="AlphaFoldDB" id="A0A1C2DGW6"/>
<dbReference type="EMBL" id="MDEN01000068">
    <property type="protein sequence ID" value="OCX13967.1"/>
    <property type="molecule type" value="Genomic_DNA"/>
</dbReference>
<keyword evidence="4 7" id="KW-0812">Transmembrane</keyword>
<keyword evidence="5 7" id="KW-1133">Transmembrane helix</keyword>
<name>A0A1C2DGW6_9PSED</name>
<dbReference type="GO" id="GO:0055085">
    <property type="term" value="P:transmembrane transport"/>
    <property type="evidence" value="ECO:0007669"/>
    <property type="project" value="InterPro"/>
</dbReference>
<feature type="transmembrane region" description="Helical" evidence="7">
    <location>
        <begin position="287"/>
        <end position="307"/>
    </location>
</feature>
<keyword evidence="6 7" id="KW-0472">Membrane</keyword>
<dbReference type="OrthoDB" id="9810457at2"/>
<evidence type="ECO:0000256" key="3">
    <source>
        <dbReference type="ARBA" id="ARBA00022475"/>
    </source>
</evidence>
<feature type="transmembrane region" description="Helical" evidence="7">
    <location>
        <begin position="170"/>
        <end position="188"/>
    </location>
</feature>
<feature type="transmembrane region" description="Helical" evidence="7">
    <location>
        <begin position="38"/>
        <end position="58"/>
    </location>
</feature>
<feature type="transmembrane region" description="Helical" evidence="7">
    <location>
        <begin position="64"/>
        <end position="83"/>
    </location>
</feature>
<evidence type="ECO:0000313" key="8">
    <source>
        <dbReference type="EMBL" id="OCX13967.1"/>
    </source>
</evidence>
<feature type="transmembrane region" description="Helical" evidence="7">
    <location>
        <begin position="194"/>
        <end position="216"/>
    </location>
</feature>
<reference evidence="8 9" key="1">
    <citation type="submission" date="2016-08" db="EMBL/GenBank/DDBJ databases">
        <title>Whole genome sequence of Pseudomonas graminis strain UASWS1507, a potential biological control agent for agriculture.</title>
        <authorList>
            <person name="Crovadore J."/>
            <person name="Calmin G."/>
            <person name="Chablais R."/>
            <person name="Cochard B."/>
            <person name="Lefort F."/>
        </authorList>
    </citation>
    <scope>NUCLEOTIDE SEQUENCE [LARGE SCALE GENOMIC DNA]</scope>
    <source>
        <strain evidence="8 9">UASWS1507</strain>
    </source>
</reference>
<dbReference type="Proteomes" id="UP000095143">
    <property type="component" value="Unassembled WGS sequence"/>
</dbReference>
<feature type="transmembrane region" description="Helical" evidence="7">
    <location>
        <begin position="103"/>
        <end position="120"/>
    </location>
</feature>
<dbReference type="PANTHER" id="PTHR36838">
    <property type="entry name" value="AUXIN EFFLUX CARRIER FAMILY PROTEIN"/>
    <property type="match status" value="1"/>
</dbReference>
<dbReference type="GO" id="GO:0016020">
    <property type="term" value="C:membrane"/>
    <property type="evidence" value="ECO:0007669"/>
    <property type="project" value="UniProtKB-SubCell"/>
</dbReference>
<comment type="caution">
    <text evidence="8">The sequence shown here is derived from an EMBL/GenBank/DDBJ whole genome shotgun (WGS) entry which is preliminary data.</text>
</comment>